<name>A0AAW5HPL0_PSEPU</name>
<evidence type="ECO:0000313" key="2">
    <source>
        <dbReference type="Proteomes" id="UP001202943"/>
    </source>
</evidence>
<organism evidence="1 2">
    <name type="scientific">Pseudomonas putida</name>
    <name type="common">Arthrobacter siderocapsulatus</name>
    <dbReference type="NCBI Taxonomy" id="303"/>
    <lineage>
        <taxon>Bacteria</taxon>
        <taxon>Pseudomonadati</taxon>
        <taxon>Pseudomonadota</taxon>
        <taxon>Gammaproteobacteria</taxon>
        <taxon>Pseudomonadales</taxon>
        <taxon>Pseudomonadaceae</taxon>
        <taxon>Pseudomonas</taxon>
    </lineage>
</organism>
<sequence>MKYQPYRNITAQSVNVQVLTIMLANLEKEPDSAIRVVPIVVFMAFTIEAYLNTLGSTAITYWSDLERLPWRNKVKILHEAVGQTPEWGHKHLQFATTIFNIRDKLAHGKPERVVGPIFSDPEEAHDYTLNNRVEPPWFTKLNKAWVVKAQEQFKGLMAHLSQLHNLHESHHLLISTGGISEEE</sequence>
<dbReference type="AlphaFoldDB" id="A0AAW5HPL0"/>
<dbReference type="EMBL" id="JAMHFX010000207">
    <property type="protein sequence ID" value="MCO1622777.1"/>
    <property type="molecule type" value="Genomic_DNA"/>
</dbReference>
<reference evidence="1" key="1">
    <citation type="submission" date="2022-05" db="EMBL/GenBank/DDBJ databases">
        <authorList>
            <person name="Yi M."/>
        </authorList>
    </citation>
    <scope>NUCLEOTIDE SEQUENCE</scope>
    <source>
        <strain evidence="1">DS2</strain>
    </source>
</reference>
<gene>
    <name evidence="1" type="ORF">M8C81_19430</name>
</gene>
<proteinExistence type="predicted"/>
<dbReference type="RefSeq" id="WP_043860330.1">
    <property type="nucleotide sequence ID" value="NZ_JAMHFX010000207.1"/>
</dbReference>
<comment type="caution">
    <text evidence="1">The sequence shown here is derived from an EMBL/GenBank/DDBJ whole genome shotgun (WGS) entry which is preliminary data.</text>
</comment>
<evidence type="ECO:0008006" key="3">
    <source>
        <dbReference type="Google" id="ProtNLM"/>
    </source>
</evidence>
<dbReference type="Proteomes" id="UP001202943">
    <property type="component" value="Unassembled WGS sequence"/>
</dbReference>
<accession>A0AAW5HPL0</accession>
<evidence type="ECO:0000313" key="1">
    <source>
        <dbReference type="EMBL" id="MCO1622777.1"/>
    </source>
</evidence>
<reference evidence="1" key="2">
    <citation type="submission" date="2023-08" db="EMBL/GenBank/DDBJ databases">
        <title>Isolation, Identification, Denitrification Characteristics of A Highly Efficient Aerobic Denitrifying Bacterial Strain DS2.</title>
        <authorList>
            <person name="Wang H."/>
        </authorList>
    </citation>
    <scope>NUCLEOTIDE SEQUENCE</scope>
    <source>
        <strain evidence="1">DS2</strain>
    </source>
</reference>
<protein>
    <recommendedName>
        <fullName evidence="3">RiboL-PSP-HEPN domain-containing protein</fullName>
    </recommendedName>
</protein>